<evidence type="ECO:0000256" key="2">
    <source>
        <dbReference type="ARBA" id="ARBA00022692"/>
    </source>
</evidence>
<keyword evidence="7 15" id="KW-0675">Receptor</keyword>
<dbReference type="Pfam" id="PF00020">
    <property type="entry name" value="TNFR_c6"/>
    <property type="match status" value="1"/>
</dbReference>
<dbReference type="GO" id="GO:0046330">
    <property type="term" value="P:positive regulation of JNK cascade"/>
    <property type="evidence" value="ECO:0007669"/>
    <property type="project" value="InterPro"/>
</dbReference>
<feature type="repeat" description="TNFR-Cys" evidence="9">
    <location>
        <begin position="86"/>
        <end position="126"/>
    </location>
</feature>
<evidence type="ECO:0000313" key="14">
    <source>
        <dbReference type="Proteomes" id="UP000085678"/>
    </source>
</evidence>
<gene>
    <name evidence="15" type="primary">LOC106178507</name>
</gene>
<feature type="signal peptide" evidence="12">
    <location>
        <begin position="1"/>
        <end position="27"/>
    </location>
</feature>
<evidence type="ECO:0000256" key="5">
    <source>
        <dbReference type="ARBA" id="ARBA00023136"/>
    </source>
</evidence>
<feature type="transmembrane region" description="Helical" evidence="11">
    <location>
        <begin position="190"/>
        <end position="212"/>
    </location>
</feature>
<dbReference type="PANTHER" id="PTHR12120:SF10">
    <property type="entry name" value="TNFR-CYS DOMAIN-CONTAINING PROTEIN"/>
    <property type="match status" value="1"/>
</dbReference>
<name>A0A1S3K3G6_LINAN</name>
<dbReference type="Gene3D" id="2.10.50.10">
    <property type="entry name" value="Tumor Necrosis Factor Receptor, subunit A, domain 2"/>
    <property type="match status" value="2"/>
</dbReference>
<feature type="chain" id="PRO_5010324470" evidence="12">
    <location>
        <begin position="28"/>
        <end position="291"/>
    </location>
</feature>
<evidence type="ECO:0000256" key="6">
    <source>
        <dbReference type="ARBA" id="ARBA00023157"/>
    </source>
</evidence>
<comment type="subcellular location">
    <subcellularLocation>
        <location evidence="1">Membrane</location>
        <topology evidence="1">Single-pass membrane protein</topology>
    </subcellularLocation>
</comment>
<dbReference type="SUPFAM" id="SSF57586">
    <property type="entry name" value="TNF receptor-like"/>
    <property type="match status" value="1"/>
</dbReference>
<evidence type="ECO:0000256" key="10">
    <source>
        <dbReference type="SAM" id="MobiDB-lite"/>
    </source>
</evidence>
<evidence type="ECO:0000256" key="1">
    <source>
        <dbReference type="ARBA" id="ARBA00004167"/>
    </source>
</evidence>
<dbReference type="GO" id="GO:0005886">
    <property type="term" value="C:plasma membrane"/>
    <property type="evidence" value="ECO:0007669"/>
    <property type="project" value="TreeGrafter"/>
</dbReference>
<dbReference type="AlphaFoldDB" id="A0A1S3K3G6"/>
<evidence type="ECO:0000259" key="13">
    <source>
        <dbReference type="PROSITE" id="PS50050"/>
    </source>
</evidence>
<evidence type="ECO:0000256" key="7">
    <source>
        <dbReference type="ARBA" id="ARBA00023170"/>
    </source>
</evidence>
<keyword evidence="8" id="KW-0325">Glycoprotein</keyword>
<dbReference type="RefSeq" id="XP_013417173.1">
    <property type="nucleotide sequence ID" value="XM_013561719.2"/>
</dbReference>
<evidence type="ECO:0000256" key="11">
    <source>
        <dbReference type="SAM" id="Phobius"/>
    </source>
</evidence>
<dbReference type="GO" id="GO:0038023">
    <property type="term" value="F:signaling receptor activity"/>
    <property type="evidence" value="ECO:0007669"/>
    <property type="project" value="InterPro"/>
</dbReference>
<feature type="domain" description="TNFR-Cys" evidence="13">
    <location>
        <begin position="86"/>
        <end position="126"/>
    </location>
</feature>
<evidence type="ECO:0000256" key="9">
    <source>
        <dbReference type="PROSITE-ProRule" id="PRU00206"/>
    </source>
</evidence>
<dbReference type="OrthoDB" id="10048028at2759"/>
<keyword evidence="4 11" id="KW-1133">Transmembrane helix</keyword>
<evidence type="ECO:0000256" key="4">
    <source>
        <dbReference type="ARBA" id="ARBA00022989"/>
    </source>
</evidence>
<dbReference type="PROSITE" id="PS50050">
    <property type="entry name" value="TNFR_NGFR_2"/>
    <property type="match status" value="1"/>
</dbReference>
<proteinExistence type="predicted"/>
<feature type="compositionally biased region" description="Polar residues" evidence="10">
    <location>
        <begin position="265"/>
        <end position="280"/>
    </location>
</feature>
<dbReference type="PROSITE" id="PS00652">
    <property type="entry name" value="TNFR_NGFR_1"/>
    <property type="match status" value="2"/>
</dbReference>
<keyword evidence="6" id="KW-1015">Disulfide bond</keyword>
<feature type="region of interest" description="Disordered" evidence="10">
    <location>
        <begin position="265"/>
        <end position="291"/>
    </location>
</feature>
<keyword evidence="3" id="KW-0677">Repeat</keyword>
<dbReference type="GeneID" id="106178507"/>
<dbReference type="InterPro" id="IPR001368">
    <property type="entry name" value="TNFR/NGFR_Cys_rich_reg"/>
</dbReference>
<keyword evidence="14" id="KW-1185">Reference proteome</keyword>
<evidence type="ECO:0000313" key="15">
    <source>
        <dbReference type="RefSeq" id="XP_013417173.1"/>
    </source>
</evidence>
<evidence type="ECO:0000256" key="3">
    <source>
        <dbReference type="ARBA" id="ARBA00022737"/>
    </source>
</evidence>
<dbReference type="Proteomes" id="UP000085678">
    <property type="component" value="Unplaced"/>
</dbReference>
<evidence type="ECO:0000256" key="12">
    <source>
        <dbReference type="SAM" id="SignalP"/>
    </source>
</evidence>
<evidence type="ECO:0000256" key="8">
    <source>
        <dbReference type="ARBA" id="ARBA00023180"/>
    </source>
</evidence>
<accession>A0A1S3K3G6</accession>
<organism evidence="14 15">
    <name type="scientific">Lingula anatina</name>
    <name type="common">Brachiopod</name>
    <name type="synonym">Lingula unguis</name>
    <dbReference type="NCBI Taxonomy" id="7574"/>
    <lineage>
        <taxon>Eukaryota</taxon>
        <taxon>Metazoa</taxon>
        <taxon>Spiralia</taxon>
        <taxon>Lophotrochozoa</taxon>
        <taxon>Brachiopoda</taxon>
        <taxon>Linguliformea</taxon>
        <taxon>Lingulata</taxon>
        <taxon>Lingulida</taxon>
        <taxon>Linguloidea</taxon>
        <taxon>Lingulidae</taxon>
        <taxon>Lingula</taxon>
    </lineage>
</organism>
<keyword evidence="12" id="KW-0732">Signal</keyword>
<dbReference type="InterPro" id="IPR047526">
    <property type="entry name" value="TNR19/27/EDAR"/>
</dbReference>
<sequence length="291" mass="31889">MFGYIFVHHQKGLRVVLIFLRMSAAASQSEVHGDRNNSDSLPSCDVPQQFYQRINGRVVCANCFKCPPGWGVDRECIDFNDTTCKRCEEGKTYSLEYPHTRVCDVCKVCEGQIVVRRCTVYTDVLCGRCKPGFVLDDSTLECEPVDTHRSWRGMVSGKTTVISVTQGVSTAAVTRVKGSPASGELEDAHVLVYVSVPLALLIIGPLVAILCWKRKWACKLLAKRVRDTQRQGLLHECSEVANSESNSETQVTPEGVAVSVSCQNNAGSNEVSSDTPSADQSVLLDPLGEEI</sequence>
<dbReference type="PANTHER" id="PTHR12120">
    <property type="entry name" value="TNFR-CYS DOMAIN-CONTAINING PROTEIN"/>
    <property type="match status" value="1"/>
</dbReference>
<keyword evidence="2 11" id="KW-0812">Transmembrane</keyword>
<keyword evidence="5 11" id="KW-0472">Membrane</keyword>
<comment type="caution">
    <text evidence="9">Lacks conserved residue(s) required for the propagation of feature annotation.</text>
</comment>
<protein>
    <submittedName>
        <fullName evidence="15">Tumor necrosis factor receptor superfamily member 10B isoform X2</fullName>
    </submittedName>
</protein>
<reference evidence="15" key="1">
    <citation type="submission" date="2025-08" db="UniProtKB">
        <authorList>
            <consortium name="RefSeq"/>
        </authorList>
    </citation>
    <scope>IDENTIFICATION</scope>
    <source>
        <tissue evidence="15">Gonads</tissue>
    </source>
</reference>
<dbReference type="GO" id="GO:0043123">
    <property type="term" value="P:positive regulation of canonical NF-kappaB signal transduction"/>
    <property type="evidence" value="ECO:0007669"/>
    <property type="project" value="InterPro"/>
</dbReference>